<dbReference type="AlphaFoldDB" id="A0A7J6DJR0"/>
<dbReference type="PROSITE" id="PS51406">
    <property type="entry name" value="FIBRINOGEN_C_2"/>
    <property type="match status" value="1"/>
</dbReference>
<dbReference type="Pfam" id="PF00147">
    <property type="entry name" value="Fibrinogen_C"/>
    <property type="match status" value="1"/>
</dbReference>
<dbReference type="InterPro" id="IPR050373">
    <property type="entry name" value="Fibrinogen_C-term_domain"/>
</dbReference>
<dbReference type="PANTHER" id="PTHR19143:SF225">
    <property type="entry name" value="MICROFIBRIL-ASSOCIATED GLYCOPROTEIN 4"/>
    <property type="match status" value="1"/>
</dbReference>
<proteinExistence type="predicted"/>
<evidence type="ECO:0000259" key="2">
    <source>
        <dbReference type="PROSITE" id="PS51406"/>
    </source>
</evidence>
<dbReference type="InterPro" id="IPR014716">
    <property type="entry name" value="Fibrinogen_a/b/g_C_1"/>
</dbReference>
<keyword evidence="4" id="KW-1185">Reference proteome</keyword>
<feature type="domain" description="Fibrinogen C-terminal" evidence="2">
    <location>
        <begin position="92"/>
        <end position="232"/>
    </location>
</feature>
<dbReference type="InterPro" id="IPR002181">
    <property type="entry name" value="Fibrinogen_a/b/g_C_dom"/>
</dbReference>
<reference evidence="3 4" key="1">
    <citation type="submission" date="2020-04" db="EMBL/GenBank/DDBJ databases">
        <title>Chromosome-level genome assembly of a cyprinid fish Onychostoma macrolepis by integration of Nanopore Sequencing, Bionano and Hi-C technology.</title>
        <authorList>
            <person name="Wang D."/>
        </authorList>
    </citation>
    <scope>NUCLEOTIDE SEQUENCE [LARGE SCALE GENOMIC DNA]</scope>
    <source>
        <strain evidence="3">SWU-2019</strain>
        <tissue evidence="3">Muscle</tissue>
    </source>
</reference>
<name>A0A7J6DJR0_9TELE</name>
<dbReference type="PANTHER" id="PTHR19143">
    <property type="entry name" value="FIBRINOGEN/TENASCIN/ANGIOPOEITIN"/>
    <property type="match status" value="1"/>
</dbReference>
<dbReference type="SMART" id="SM00186">
    <property type="entry name" value="FBG"/>
    <property type="match status" value="1"/>
</dbReference>
<dbReference type="GO" id="GO:0048251">
    <property type="term" value="P:elastic fiber assembly"/>
    <property type="evidence" value="ECO:0007669"/>
    <property type="project" value="TreeGrafter"/>
</dbReference>
<dbReference type="Proteomes" id="UP000579812">
    <property type="component" value="Unassembled WGS sequence"/>
</dbReference>
<comment type="caution">
    <text evidence="3">The sequence shown here is derived from an EMBL/GenBank/DDBJ whole genome shotgun (WGS) entry which is preliminary data.</text>
</comment>
<organism evidence="3 4">
    <name type="scientific">Onychostoma macrolepis</name>
    <dbReference type="NCBI Taxonomy" id="369639"/>
    <lineage>
        <taxon>Eukaryota</taxon>
        <taxon>Metazoa</taxon>
        <taxon>Chordata</taxon>
        <taxon>Craniata</taxon>
        <taxon>Vertebrata</taxon>
        <taxon>Euteleostomi</taxon>
        <taxon>Actinopterygii</taxon>
        <taxon>Neopterygii</taxon>
        <taxon>Teleostei</taxon>
        <taxon>Ostariophysi</taxon>
        <taxon>Cypriniformes</taxon>
        <taxon>Cyprinidae</taxon>
        <taxon>Acrossocheilinae</taxon>
        <taxon>Onychostoma</taxon>
    </lineage>
</organism>
<dbReference type="GO" id="GO:0005615">
    <property type="term" value="C:extracellular space"/>
    <property type="evidence" value="ECO:0007669"/>
    <property type="project" value="TreeGrafter"/>
</dbReference>
<sequence>MVVYLCHEVQDDQDEQRGIPPLRMGLRCCFWVPMNVPLVHSLPNPRGIPVDHHDVGTPGSPSPCRRYPHQGSKEEGVPLSGQALWKQEQGHGLENMYQLTRNRKYMLRVDLEDFTGRKGFALYSFFFLDCETDGYKLHVSGFTDGGAGDSLAYHNDQKFSTFDKDQDVFEKNCARLHLGAFWYNNCHHANLNGMYIWGDDPTIFAIGNVWFTWSNNWNVGMKSITMKIKRVS</sequence>
<accession>A0A7J6DJR0</accession>
<dbReference type="InterPro" id="IPR036056">
    <property type="entry name" value="Fibrinogen-like_C"/>
</dbReference>
<gene>
    <name evidence="3" type="ORF">G5714_001276</name>
</gene>
<dbReference type="SUPFAM" id="SSF56496">
    <property type="entry name" value="Fibrinogen C-terminal domain-like"/>
    <property type="match status" value="1"/>
</dbReference>
<feature type="region of interest" description="Disordered" evidence="1">
    <location>
        <begin position="51"/>
        <end position="76"/>
    </location>
</feature>
<evidence type="ECO:0000313" key="4">
    <source>
        <dbReference type="Proteomes" id="UP000579812"/>
    </source>
</evidence>
<protein>
    <recommendedName>
        <fullName evidence="2">Fibrinogen C-terminal domain-containing protein</fullName>
    </recommendedName>
</protein>
<dbReference type="Gene3D" id="3.90.215.10">
    <property type="entry name" value="Gamma Fibrinogen, chain A, domain 1"/>
    <property type="match status" value="1"/>
</dbReference>
<evidence type="ECO:0000313" key="3">
    <source>
        <dbReference type="EMBL" id="KAF4119225.1"/>
    </source>
</evidence>
<dbReference type="EMBL" id="JAAMOB010000001">
    <property type="protein sequence ID" value="KAF4119225.1"/>
    <property type="molecule type" value="Genomic_DNA"/>
</dbReference>
<evidence type="ECO:0000256" key="1">
    <source>
        <dbReference type="SAM" id="MobiDB-lite"/>
    </source>
</evidence>